<keyword evidence="6" id="KW-1185">Reference proteome</keyword>
<dbReference type="PANTHER" id="PTHR42921:SF1">
    <property type="entry name" value="ACETOACETYL-COA SYNTHETASE"/>
    <property type="match status" value="1"/>
</dbReference>
<evidence type="ECO:0000313" key="6">
    <source>
        <dbReference type="Proteomes" id="UP000887013"/>
    </source>
</evidence>
<accession>A0A8X6MA07</accession>
<dbReference type="InterPro" id="IPR000873">
    <property type="entry name" value="AMP-dep_synth/lig_dom"/>
</dbReference>
<name>A0A8X6MA07_NEPPI</name>
<proteinExistence type="inferred from homology"/>
<evidence type="ECO:0000259" key="4">
    <source>
        <dbReference type="Pfam" id="PF16177"/>
    </source>
</evidence>
<keyword evidence="2" id="KW-0472">Membrane</keyword>
<dbReference type="Pfam" id="PF16177">
    <property type="entry name" value="ACAS_N"/>
    <property type="match status" value="1"/>
</dbReference>
<dbReference type="OrthoDB" id="10253869at2759"/>
<dbReference type="SUPFAM" id="SSF56801">
    <property type="entry name" value="Acetyl-CoA synthetase-like"/>
    <property type="match status" value="1"/>
</dbReference>
<dbReference type="AlphaFoldDB" id="A0A8X6MA07"/>
<evidence type="ECO:0000259" key="3">
    <source>
        <dbReference type="Pfam" id="PF00501"/>
    </source>
</evidence>
<dbReference type="PROSITE" id="PS00455">
    <property type="entry name" value="AMP_BINDING"/>
    <property type="match status" value="1"/>
</dbReference>
<dbReference type="InterPro" id="IPR032387">
    <property type="entry name" value="ACAS_N"/>
</dbReference>
<protein>
    <submittedName>
        <fullName evidence="5">Acetoacetyl-CoA synthetase</fullName>
    </submittedName>
</protein>
<reference evidence="5" key="1">
    <citation type="submission" date="2020-08" db="EMBL/GenBank/DDBJ databases">
        <title>Multicomponent nature underlies the extraordinary mechanical properties of spider dragline silk.</title>
        <authorList>
            <person name="Kono N."/>
            <person name="Nakamura H."/>
            <person name="Mori M."/>
            <person name="Yoshida Y."/>
            <person name="Ohtoshi R."/>
            <person name="Malay A.D."/>
            <person name="Moran D.A.P."/>
            <person name="Tomita M."/>
            <person name="Numata K."/>
            <person name="Arakawa K."/>
        </authorList>
    </citation>
    <scope>NUCLEOTIDE SEQUENCE</scope>
</reference>
<dbReference type="Gene3D" id="3.40.50.12780">
    <property type="entry name" value="N-terminal domain of ligase-like"/>
    <property type="match status" value="1"/>
</dbReference>
<feature type="domain" description="Acetyl-coenzyme A synthetase N-terminal" evidence="4">
    <location>
        <begin position="32"/>
        <end position="87"/>
    </location>
</feature>
<dbReference type="InterPro" id="IPR020845">
    <property type="entry name" value="AMP-binding_CS"/>
</dbReference>
<comment type="similarity">
    <text evidence="1">Belongs to the ATP-dependent AMP-binding enzyme family.</text>
</comment>
<evidence type="ECO:0000256" key="2">
    <source>
        <dbReference type="SAM" id="Phobius"/>
    </source>
</evidence>
<dbReference type="Pfam" id="PF00501">
    <property type="entry name" value="AMP-binding"/>
    <property type="match status" value="1"/>
</dbReference>
<dbReference type="PANTHER" id="PTHR42921">
    <property type="entry name" value="ACETOACETYL-COA SYNTHETASE"/>
    <property type="match status" value="1"/>
</dbReference>
<dbReference type="EMBL" id="BMAW01088594">
    <property type="protein sequence ID" value="GFS35433.1"/>
    <property type="molecule type" value="Genomic_DNA"/>
</dbReference>
<evidence type="ECO:0000256" key="1">
    <source>
        <dbReference type="ARBA" id="ARBA00006432"/>
    </source>
</evidence>
<feature type="domain" description="AMP-dependent synthetase/ligase" evidence="3">
    <location>
        <begin position="92"/>
        <end position="377"/>
    </location>
</feature>
<dbReference type="GO" id="GO:0030729">
    <property type="term" value="F:acetoacetate-CoA ligase activity"/>
    <property type="evidence" value="ECO:0007669"/>
    <property type="project" value="TreeGrafter"/>
</dbReference>
<keyword evidence="2" id="KW-0812">Transmembrane</keyword>
<gene>
    <name evidence="5" type="primary">AACS</name>
    <name evidence="5" type="ORF">NPIL_79671</name>
</gene>
<evidence type="ECO:0000313" key="5">
    <source>
        <dbReference type="EMBL" id="GFS35433.1"/>
    </source>
</evidence>
<keyword evidence="2" id="KW-1133">Transmembrane helix</keyword>
<sequence length="508" mass="57539">MWEPTDNYGKAIKKFKKIIEDKYNIKFDNFWDLHQWSIDYIPEFWAELWEFSGIIYSKKFDKVIDLSIPLENRPEWFTGAKLNLAENLLKFRDDRIALIATGEHGCVEKISYAELYKEAELYAAAFRKFGLKKGDVVTCQMSNRKEAILGMIAVTSIGGIWAGALPLLGAKAVLNRFQQVDPKIFLTIDQVCQDKKREDMLPKIKEITEGLPSLEKVIIVESNEKSQSRDISGIKNSCFLKDFLRLGVNEDGSVPQIQFEQISFSDPVFVSYTSGTTGLPKALVHGVGYLFPVYRDFELHFDTDRDSVWYSMSPVGWATWNCFSSLIFTGSTVLLFDGSPYFLTPTYFWDLIDEHNISHVFIPSSVVDELQKRNYVPSSKMGQVQKVWQGFCMYGLSAQAGTARRKTAAAAFKGAARSQNAFGTYFSMEVKESKEKQPVVSGRPATKLSIKRPQTYKQMGAGDGPHAGKWYFKAAQRQILQVGGTEPKQVSNLVLWCKCKSLPIKLYG</sequence>
<comment type="caution">
    <text evidence="5">The sequence shown here is derived from an EMBL/GenBank/DDBJ whole genome shotgun (WGS) entry which is preliminary data.</text>
</comment>
<dbReference type="Proteomes" id="UP000887013">
    <property type="component" value="Unassembled WGS sequence"/>
</dbReference>
<organism evidence="5 6">
    <name type="scientific">Nephila pilipes</name>
    <name type="common">Giant wood spider</name>
    <name type="synonym">Nephila maculata</name>
    <dbReference type="NCBI Taxonomy" id="299642"/>
    <lineage>
        <taxon>Eukaryota</taxon>
        <taxon>Metazoa</taxon>
        <taxon>Ecdysozoa</taxon>
        <taxon>Arthropoda</taxon>
        <taxon>Chelicerata</taxon>
        <taxon>Arachnida</taxon>
        <taxon>Araneae</taxon>
        <taxon>Araneomorphae</taxon>
        <taxon>Entelegynae</taxon>
        <taxon>Araneoidea</taxon>
        <taxon>Nephilidae</taxon>
        <taxon>Nephila</taxon>
    </lineage>
</organism>
<dbReference type="InterPro" id="IPR042099">
    <property type="entry name" value="ANL_N_sf"/>
</dbReference>
<feature type="transmembrane region" description="Helical" evidence="2">
    <location>
        <begin position="147"/>
        <end position="168"/>
    </location>
</feature>